<accession>A0A382GGV5</accession>
<dbReference type="AlphaFoldDB" id="A0A382GGV5"/>
<gene>
    <name evidence="2" type="ORF">METZ01_LOCUS227252</name>
</gene>
<sequence>MTTQFNSLMTETTPQPPSLPRATSPATGFGILFLQT</sequence>
<organism evidence="2">
    <name type="scientific">marine metagenome</name>
    <dbReference type="NCBI Taxonomy" id="408172"/>
    <lineage>
        <taxon>unclassified sequences</taxon>
        <taxon>metagenomes</taxon>
        <taxon>ecological metagenomes</taxon>
    </lineage>
</organism>
<reference evidence="2" key="1">
    <citation type="submission" date="2018-05" db="EMBL/GenBank/DDBJ databases">
        <authorList>
            <person name="Lanie J.A."/>
            <person name="Ng W.-L."/>
            <person name="Kazmierczak K.M."/>
            <person name="Andrzejewski T.M."/>
            <person name="Davidsen T.M."/>
            <person name="Wayne K.J."/>
            <person name="Tettelin H."/>
            <person name="Glass J.I."/>
            <person name="Rusch D."/>
            <person name="Podicherti R."/>
            <person name="Tsui H.-C.T."/>
            <person name="Winkler M.E."/>
        </authorList>
    </citation>
    <scope>NUCLEOTIDE SEQUENCE</scope>
</reference>
<proteinExistence type="predicted"/>
<protein>
    <submittedName>
        <fullName evidence="2">Uncharacterized protein</fullName>
    </submittedName>
</protein>
<feature type="region of interest" description="Disordered" evidence="1">
    <location>
        <begin position="1"/>
        <end position="27"/>
    </location>
</feature>
<evidence type="ECO:0000256" key="1">
    <source>
        <dbReference type="SAM" id="MobiDB-lite"/>
    </source>
</evidence>
<feature type="compositionally biased region" description="Polar residues" evidence="1">
    <location>
        <begin position="1"/>
        <end position="13"/>
    </location>
</feature>
<name>A0A382GGV5_9ZZZZ</name>
<evidence type="ECO:0000313" key="2">
    <source>
        <dbReference type="EMBL" id="SVB74398.1"/>
    </source>
</evidence>
<dbReference type="EMBL" id="UINC01055476">
    <property type="protein sequence ID" value="SVB74398.1"/>
    <property type="molecule type" value="Genomic_DNA"/>
</dbReference>